<comment type="caution">
    <text evidence="1">The sequence shown here is derived from an EMBL/GenBank/DDBJ whole genome shotgun (WGS) entry which is preliminary data.</text>
</comment>
<organism evidence="1 2">
    <name type="scientific">Peronosclerospora sorghi</name>
    <dbReference type="NCBI Taxonomy" id="230839"/>
    <lineage>
        <taxon>Eukaryota</taxon>
        <taxon>Sar</taxon>
        <taxon>Stramenopiles</taxon>
        <taxon>Oomycota</taxon>
        <taxon>Peronosporomycetes</taxon>
        <taxon>Peronosporales</taxon>
        <taxon>Peronosporaceae</taxon>
        <taxon>Peronosclerospora</taxon>
    </lineage>
</organism>
<keyword evidence="2" id="KW-1185">Reference proteome</keyword>
<reference evidence="1 2" key="1">
    <citation type="journal article" date="2022" name="bioRxiv">
        <title>The genome of the oomycete Peronosclerospora sorghi, a cosmopolitan pathogen of maize and sorghum, is inflated with dispersed pseudogenes.</title>
        <authorList>
            <person name="Fletcher K."/>
            <person name="Martin F."/>
            <person name="Isakeit T."/>
            <person name="Cavanaugh K."/>
            <person name="Magill C."/>
            <person name="Michelmore R."/>
        </authorList>
    </citation>
    <scope>NUCLEOTIDE SEQUENCE [LARGE SCALE GENOMIC DNA]</scope>
    <source>
        <strain evidence="1">P6</strain>
    </source>
</reference>
<gene>
    <name evidence="1" type="ORF">PsorP6_005487</name>
</gene>
<proteinExistence type="predicted"/>
<protein>
    <submittedName>
        <fullName evidence="1">Uncharacterized protein</fullName>
    </submittedName>
</protein>
<sequence length="116" mass="13062">MEMHEKEMRDASVRNAVSRWRCMKPTDFVVEKIRETKTRRREAEVEAGGAMWTDGTVDGHGKILASGAMEKKVDEDDGEDGNSVETRDVERSGWSLGCDGTAFARRLDGVRRSTRL</sequence>
<evidence type="ECO:0000313" key="1">
    <source>
        <dbReference type="EMBL" id="KAI9913328.1"/>
    </source>
</evidence>
<accession>A0ACC0W3F0</accession>
<dbReference type="Proteomes" id="UP001163321">
    <property type="component" value="Chromosome 4"/>
</dbReference>
<name>A0ACC0W3F0_9STRA</name>
<evidence type="ECO:0000313" key="2">
    <source>
        <dbReference type="Proteomes" id="UP001163321"/>
    </source>
</evidence>
<dbReference type="EMBL" id="CM047583">
    <property type="protein sequence ID" value="KAI9913328.1"/>
    <property type="molecule type" value="Genomic_DNA"/>
</dbReference>